<name>A0A016VY47_9BILA</name>
<dbReference type="Proteomes" id="UP000024635">
    <property type="component" value="Unassembled WGS sequence"/>
</dbReference>
<dbReference type="EMBL" id="JARK01001339">
    <property type="protein sequence ID" value="EYC32340.1"/>
    <property type="molecule type" value="Genomic_DNA"/>
</dbReference>
<evidence type="ECO:0000313" key="1">
    <source>
        <dbReference type="EMBL" id="EYC32340.1"/>
    </source>
</evidence>
<comment type="caution">
    <text evidence="1">The sequence shown here is derived from an EMBL/GenBank/DDBJ whole genome shotgun (WGS) entry which is preliminary data.</text>
</comment>
<evidence type="ECO:0000313" key="2">
    <source>
        <dbReference type="Proteomes" id="UP000024635"/>
    </source>
</evidence>
<proteinExistence type="predicted"/>
<reference evidence="2" key="1">
    <citation type="journal article" date="2015" name="Nat. Genet.">
        <title>The genome and transcriptome of the zoonotic hookworm Ancylostoma ceylanicum identify infection-specific gene families.</title>
        <authorList>
            <person name="Schwarz E.M."/>
            <person name="Hu Y."/>
            <person name="Antoshechkin I."/>
            <person name="Miller M.M."/>
            <person name="Sternberg P.W."/>
            <person name="Aroian R.V."/>
        </authorList>
    </citation>
    <scope>NUCLEOTIDE SEQUENCE</scope>
    <source>
        <strain evidence="2">HY135</strain>
    </source>
</reference>
<accession>A0A016VY47</accession>
<organism evidence="1 2">
    <name type="scientific">Ancylostoma ceylanicum</name>
    <dbReference type="NCBI Taxonomy" id="53326"/>
    <lineage>
        <taxon>Eukaryota</taxon>
        <taxon>Metazoa</taxon>
        <taxon>Ecdysozoa</taxon>
        <taxon>Nematoda</taxon>
        <taxon>Chromadorea</taxon>
        <taxon>Rhabditida</taxon>
        <taxon>Rhabditina</taxon>
        <taxon>Rhabditomorpha</taxon>
        <taxon>Strongyloidea</taxon>
        <taxon>Ancylostomatidae</taxon>
        <taxon>Ancylostomatinae</taxon>
        <taxon>Ancylostoma</taxon>
    </lineage>
</organism>
<gene>
    <name evidence="1" type="primary">Acey_s0003.g1524</name>
    <name evidence="1" type="ORF">Y032_0003g1524</name>
</gene>
<dbReference type="AlphaFoldDB" id="A0A016VY47"/>
<keyword evidence="2" id="KW-1185">Reference proteome</keyword>
<protein>
    <submittedName>
        <fullName evidence="1">Uncharacterized protein</fullName>
    </submittedName>
</protein>
<sequence length="130" mass="14862">MRRVIFDEKGCHGGRTSMGRYPRNSKFSGFFSSHQAVRLGSSNRERGQQQAPSRFFRSEPAFTEPTRIKLSTLVEERRMAENQNRIRCNGSVVPINVSASEEEKKQLCAFDRRLRIKKLSVTTGLGFTYA</sequence>